<dbReference type="InterPro" id="IPR036736">
    <property type="entry name" value="ACP-like_sf"/>
</dbReference>
<sequence>MDKNKIFSIIVEQIYIVCPNLVGTPIDPNDQMSELGIDSVDRQEIIILVLEVIGLELPMVQLHGPKNLGELADLLFIKCGA</sequence>
<proteinExistence type="predicted"/>
<organism evidence="2">
    <name type="scientific">Polynucleobacter sp. UK-FUSCHL-C3</name>
    <dbReference type="NCBI Taxonomy" id="2955208"/>
    <lineage>
        <taxon>Bacteria</taxon>
        <taxon>Pseudomonadati</taxon>
        <taxon>Pseudomonadota</taxon>
        <taxon>Betaproteobacteria</taxon>
        <taxon>Burkholderiales</taxon>
        <taxon>Burkholderiaceae</taxon>
        <taxon>Polynucleobacter</taxon>
    </lineage>
</organism>
<gene>
    <name evidence="2" type="ORF">NKE59_01875</name>
</gene>
<dbReference type="Pfam" id="PF00550">
    <property type="entry name" value="PP-binding"/>
    <property type="match status" value="1"/>
</dbReference>
<dbReference type="NCBIfam" id="NF005502">
    <property type="entry name" value="PRK07117.1"/>
    <property type="match status" value="1"/>
</dbReference>
<dbReference type="AlphaFoldDB" id="A0AAU8A3R7"/>
<reference evidence="2" key="1">
    <citation type="submission" date="2022-06" db="EMBL/GenBank/DDBJ databases">
        <title>New Polynucleobacter species.</title>
        <authorList>
            <person name="Hahn M.W."/>
        </authorList>
    </citation>
    <scope>NUCLEOTIDE SEQUENCE</scope>
    <source>
        <strain evidence="2">UK-FUSCHL-C3</strain>
    </source>
</reference>
<dbReference type="Gene3D" id="1.10.1200.10">
    <property type="entry name" value="ACP-like"/>
    <property type="match status" value="1"/>
</dbReference>
<dbReference type="EMBL" id="CP099959">
    <property type="protein sequence ID" value="XCC58062.1"/>
    <property type="molecule type" value="Genomic_DNA"/>
</dbReference>
<dbReference type="SUPFAM" id="SSF47336">
    <property type="entry name" value="ACP-like"/>
    <property type="match status" value="1"/>
</dbReference>
<feature type="domain" description="Carrier" evidence="1">
    <location>
        <begin position="24"/>
        <end position="75"/>
    </location>
</feature>
<accession>A0AAU8A3R7</accession>
<dbReference type="InterPro" id="IPR009081">
    <property type="entry name" value="PP-bd_ACP"/>
</dbReference>
<evidence type="ECO:0000259" key="1">
    <source>
        <dbReference type="Pfam" id="PF00550"/>
    </source>
</evidence>
<protein>
    <submittedName>
        <fullName evidence="2">Acyl carrier protein</fullName>
    </submittedName>
</protein>
<evidence type="ECO:0000313" key="2">
    <source>
        <dbReference type="EMBL" id="XCC58062.1"/>
    </source>
</evidence>
<dbReference type="RefSeq" id="WP_353439211.1">
    <property type="nucleotide sequence ID" value="NZ_CP099959.1"/>
</dbReference>
<name>A0AAU8A3R7_9BURK</name>